<evidence type="ECO:0000256" key="4">
    <source>
        <dbReference type="PROSITE-ProRule" id="PRU00409"/>
    </source>
</evidence>
<dbReference type="InterPro" id="IPR011761">
    <property type="entry name" value="ATP-grasp"/>
</dbReference>
<dbReference type="PROSITE" id="PS00867">
    <property type="entry name" value="CPSASE_2"/>
    <property type="match status" value="1"/>
</dbReference>
<dbReference type="RefSeq" id="WP_095489404.1">
    <property type="nucleotide sequence ID" value="NZ_CP088151.1"/>
</dbReference>
<dbReference type="SUPFAM" id="SSF56059">
    <property type="entry name" value="Glutathione synthetase ATP-binding domain-like"/>
    <property type="match status" value="1"/>
</dbReference>
<evidence type="ECO:0000259" key="5">
    <source>
        <dbReference type="PROSITE" id="PS50975"/>
    </source>
</evidence>
<reference evidence="7" key="1">
    <citation type="submission" date="2017-08" db="EMBL/GenBank/DDBJ databases">
        <title>Mesorhizobium wenxinae sp. nov., a novel rhizobial species isolated from root nodules of chickpea (Cicer arietinum L.).</title>
        <authorList>
            <person name="Zhang J."/>
        </authorList>
    </citation>
    <scope>NUCLEOTIDE SEQUENCE [LARGE SCALE GENOMIC DNA]</scope>
    <source>
        <strain evidence="7">USDA 3392</strain>
    </source>
</reference>
<evidence type="ECO:0000313" key="7">
    <source>
        <dbReference type="Proteomes" id="UP000216215"/>
    </source>
</evidence>
<dbReference type="GO" id="GO:0005524">
    <property type="term" value="F:ATP binding"/>
    <property type="evidence" value="ECO:0007669"/>
    <property type="project" value="UniProtKB-UniRule"/>
</dbReference>
<dbReference type="PROSITE" id="PS50975">
    <property type="entry name" value="ATP_GRASP"/>
    <property type="match status" value="1"/>
</dbReference>
<dbReference type="InterPro" id="IPR013815">
    <property type="entry name" value="ATP_grasp_subdomain_1"/>
</dbReference>
<name>A0AB36QZT4_9HYPH</name>
<dbReference type="AlphaFoldDB" id="A0AB36QZT4"/>
<dbReference type="Pfam" id="PF02786">
    <property type="entry name" value="CPSase_L_D2"/>
    <property type="match status" value="1"/>
</dbReference>
<protein>
    <recommendedName>
        <fullName evidence="5">ATP-grasp domain-containing protein</fullName>
    </recommendedName>
</protein>
<evidence type="ECO:0000256" key="3">
    <source>
        <dbReference type="ARBA" id="ARBA00022840"/>
    </source>
</evidence>
<dbReference type="Gene3D" id="3.30.470.20">
    <property type="entry name" value="ATP-grasp fold, B domain"/>
    <property type="match status" value="1"/>
</dbReference>
<dbReference type="InterPro" id="IPR040570">
    <property type="entry name" value="LAL_C2"/>
</dbReference>
<dbReference type="Proteomes" id="UP000216215">
    <property type="component" value="Unassembled WGS sequence"/>
</dbReference>
<keyword evidence="3 4" id="KW-0067">ATP-binding</keyword>
<proteinExistence type="predicted"/>
<keyword evidence="1" id="KW-0436">Ligase</keyword>
<dbReference type="Gene3D" id="3.40.50.20">
    <property type="match status" value="1"/>
</dbReference>
<sequence>MPRRALILIEGASNGPLYVQAAHRLGFHPIILSADPAQYDYVATEGAEAIRVDTTDLEALIRECSLLRSTYDIAGITSALEAVYATVGRLCRYFGLPGPDPVSIERCCDKVIQRQLLAQANIPIPAYRVAASATDVESAAVEIGLPAIVKPSVGSGSSGVQLCRTVEELAKHATYLLGRTHISQPSPRILVEEFAQGQYYNVDTMGHEVIGVGTAEFDCPPHFVFREVTFPAPLTDDEHKRIADVSLSCLQALGLGWGPANIELRWAKHGPVVIEVNPRLGAGPQLVHLAYGVDLVTEHIKLAIGGKCDLLKKRSHTAAWRYLLPDLDGTLDWIDGNAQAAAVPGVAEVKLYAQPKEPIVRKGDSQDCLGHVTATSPDRTRTETILQHAVDLIRWSITPFPPLDELPGPAQVEPGKR</sequence>
<evidence type="ECO:0000256" key="1">
    <source>
        <dbReference type="ARBA" id="ARBA00022598"/>
    </source>
</evidence>
<dbReference type="PANTHER" id="PTHR43585">
    <property type="entry name" value="FUMIPYRROLE BIOSYNTHESIS PROTEIN C"/>
    <property type="match status" value="1"/>
</dbReference>
<dbReference type="Gene3D" id="3.30.1490.20">
    <property type="entry name" value="ATP-grasp fold, A domain"/>
    <property type="match status" value="1"/>
</dbReference>
<dbReference type="GO" id="GO:0046872">
    <property type="term" value="F:metal ion binding"/>
    <property type="evidence" value="ECO:0007669"/>
    <property type="project" value="InterPro"/>
</dbReference>
<feature type="domain" description="ATP-grasp" evidence="5">
    <location>
        <begin position="114"/>
        <end position="304"/>
    </location>
</feature>
<keyword evidence="2 4" id="KW-0547">Nucleotide-binding</keyword>
<evidence type="ECO:0000256" key="2">
    <source>
        <dbReference type="ARBA" id="ARBA00022741"/>
    </source>
</evidence>
<gene>
    <name evidence="6" type="ORF">CIT25_33540</name>
</gene>
<dbReference type="InterPro" id="IPR005479">
    <property type="entry name" value="CPAse_ATP-bd"/>
</dbReference>
<dbReference type="GO" id="GO:0016874">
    <property type="term" value="F:ligase activity"/>
    <property type="evidence" value="ECO:0007669"/>
    <property type="project" value="UniProtKB-KW"/>
</dbReference>
<evidence type="ECO:0000313" key="6">
    <source>
        <dbReference type="EMBL" id="PAP97923.1"/>
    </source>
</evidence>
<comment type="caution">
    <text evidence="6">The sequence shown here is derived from an EMBL/GenBank/DDBJ whole genome shotgun (WGS) entry which is preliminary data.</text>
</comment>
<dbReference type="EMBL" id="NPKI01000050">
    <property type="protein sequence ID" value="PAP97923.1"/>
    <property type="molecule type" value="Genomic_DNA"/>
</dbReference>
<organism evidence="6 7">
    <name type="scientific">Mesorhizobium mediterraneum</name>
    <dbReference type="NCBI Taxonomy" id="43617"/>
    <lineage>
        <taxon>Bacteria</taxon>
        <taxon>Pseudomonadati</taxon>
        <taxon>Pseudomonadota</taxon>
        <taxon>Alphaproteobacteria</taxon>
        <taxon>Hyphomicrobiales</taxon>
        <taxon>Phyllobacteriaceae</taxon>
        <taxon>Mesorhizobium</taxon>
    </lineage>
</organism>
<accession>A0AB36QZT4</accession>
<dbReference type="InterPro" id="IPR052032">
    <property type="entry name" value="ATP-dep_AA_Ligase"/>
</dbReference>
<dbReference type="PANTHER" id="PTHR43585:SF2">
    <property type="entry name" value="ATP-GRASP ENZYME FSQD"/>
    <property type="match status" value="1"/>
</dbReference>
<dbReference type="Pfam" id="PF18603">
    <property type="entry name" value="LAL_C2"/>
    <property type="match status" value="1"/>
</dbReference>
<keyword evidence="7" id="KW-1185">Reference proteome</keyword>